<evidence type="ECO:0000313" key="2">
    <source>
        <dbReference type="Proteomes" id="UP001432027"/>
    </source>
</evidence>
<name>A0AAV5TSF0_9BILA</name>
<organism evidence="1 2">
    <name type="scientific">Pristionchus entomophagus</name>
    <dbReference type="NCBI Taxonomy" id="358040"/>
    <lineage>
        <taxon>Eukaryota</taxon>
        <taxon>Metazoa</taxon>
        <taxon>Ecdysozoa</taxon>
        <taxon>Nematoda</taxon>
        <taxon>Chromadorea</taxon>
        <taxon>Rhabditida</taxon>
        <taxon>Rhabditina</taxon>
        <taxon>Diplogasteromorpha</taxon>
        <taxon>Diplogasteroidea</taxon>
        <taxon>Neodiplogasteridae</taxon>
        <taxon>Pristionchus</taxon>
    </lineage>
</organism>
<protein>
    <submittedName>
        <fullName evidence="1">Uncharacterized protein</fullName>
    </submittedName>
</protein>
<gene>
    <name evidence="1" type="ORF">PENTCL1PPCAC_19375</name>
</gene>
<dbReference type="Proteomes" id="UP001432027">
    <property type="component" value="Unassembled WGS sequence"/>
</dbReference>
<keyword evidence="2" id="KW-1185">Reference proteome</keyword>
<dbReference type="EMBL" id="BTSX01000004">
    <property type="protein sequence ID" value="GMS97200.1"/>
    <property type="molecule type" value="Genomic_DNA"/>
</dbReference>
<reference evidence="1" key="1">
    <citation type="submission" date="2023-10" db="EMBL/GenBank/DDBJ databases">
        <title>Genome assembly of Pristionchus species.</title>
        <authorList>
            <person name="Yoshida K."/>
            <person name="Sommer R.J."/>
        </authorList>
    </citation>
    <scope>NUCLEOTIDE SEQUENCE</scope>
    <source>
        <strain evidence="1">RS0144</strain>
    </source>
</reference>
<proteinExistence type="predicted"/>
<accession>A0AAV5TSF0</accession>
<sequence length="166" mass="18852">MYKMKSVKAGNYRRQSRESLRAVKCLVRNRSSTSDAHSSLAQVLTLSEVLGNDLAEDIELKSGDLHGMREHRPDYSLGEGRSSERALVGHEIALTERRQERSDMEERRHLLCFSVFCGFPDGIDQRLVGVILFAFLHEDSKHRQSIVVRQSISETAVVCVIEDEVH</sequence>
<dbReference type="AlphaFoldDB" id="A0AAV5TSF0"/>
<feature type="non-terminal residue" evidence="1">
    <location>
        <position position="166"/>
    </location>
</feature>
<comment type="caution">
    <text evidence="1">The sequence shown here is derived from an EMBL/GenBank/DDBJ whole genome shotgun (WGS) entry which is preliminary data.</text>
</comment>
<evidence type="ECO:0000313" key="1">
    <source>
        <dbReference type="EMBL" id="GMS97200.1"/>
    </source>
</evidence>